<dbReference type="GO" id="GO:0009234">
    <property type="term" value="P:menaquinone biosynthetic process"/>
    <property type="evidence" value="ECO:0007669"/>
    <property type="project" value="UniProtKB-UniRule"/>
</dbReference>
<evidence type="ECO:0000259" key="6">
    <source>
        <dbReference type="Pfam" id="PF00425"/>
    </source>
</evidence>
<dbReference type="UniPathway" id="UPA01057">
    <property type="reaction ID" value="UER00163"/>
</dbReference>
<comment type="function">
    <text evidence="5">Catalyzes the conversion of chorismate to isochorismate.</text>
</comment>
<accession>A0A4R1KWB3</accession>
<keyword evidence="3 5" id="KW-0460">Magnesium</keyword>
<dbReference type="InterPro" id="IPR044250">
    <property type="entry name" value="MenF-like"/>
</dbReference>
<dbReference type="RefSeq" id="WP_132301945.1">
    <property type="nucleotide sequence ID" value="NZ_CP170642.1"/>
</dbReference>
<feature type="active site" description="Proton donor" evidence="5">
    <location>
        <position position="231"/>
    </location>
</feature>
<protein>
    <recommendedName>
        <fullName evidence="5">Isochorismate synthase MenF</fullName>
        <ecNumber evidence="5">5.4.4.2</ecNumber>
    </recommendedName>
    <alternativeName>
        <fullName evidence="5">Isochorismate mutase</fullName>
    </alternativeName>
</protein>
<keyword evidence="8" id="KW-1185">Reference proteome</keyword>
<dbReference type="NCBIfam" id="TIGR00543">
    <property type="entry name" value="isochor_syn"/>
    <property type="match status" value="1"/>
</dbReference>
<dbReference type="InterPro" id="IPR004561">
    <property type="entry name" value="IsoChor_synthase"/>
</dbReference>
<dbReference type="PANTHER" id="PTHR47253:SF4">
    <property type="entry name" value="ISOCHORISMATE SYNTHASE 2, CHLOROPLASTIC"/>
    <property type="match status" value="1"/>
</dbReference>
<comment type="catalytic activity">
    <reaction evidence="1 5">
        <text>chorismate = isochorismate</text>
        <dbReference type="Rhea" id="RHEA:18985"/>
        <dbReference type="ChEBI" id="CHEBI:29748"/>
        <dbReference type="ChEBI" id="CHEBI:29780"/>
        <dbReference type="EC" id="5.4.4.2"/>
    </reaction>
</comment>
<feature type="binding site" evidence="5">
    <location>
        <position position="275"/>
    </location>
    <ligand>
        <name>Mg(2+)</name>
        <dbReference type="ChEBI" id="CHEBI:18420"/>
    </ligand>
</feature>
<dbReference type="PANTHER" id="PTHR47253">
    <property type="match status" value="1"/>
</dbReference>
<dbReference type="EMBL" id="SMGJ01000004">
    <property type="protein sequence ID" value="TCK69505.1"/>
    <property type="molecule type" value="Genomic_DNA"/>
</dbReference>
<keyword evidence="5" id="KW-0474">Menaquinone biosynthesis</keyword>
<evidence type="ECO:0000256" key="2">
    <source>
        <dbReference type="ARBA" id="ARBA00005297"/>
    </source>
</evidence>
<comment type="pathway">
    <text evidence="5">Quinol/quinone metabolism; 1,4-dihydroxy-2-naphthoate biosynthesis; 1,4-dihydroxy-2-naphthoate from chorismate: step 1/7.</text>
</comment>
<comment type="cofactor">
    <cofactor evidence="5">
        <name>Mg(2+)</name>
        <dbReference type="ChEBI" id="CHEBI:18420"/>
    </cofactor>
</comment>
<dbReference type="InterPro" id="IPR015890">
    <property type="entry name" value="Chorismate_C"/>
</dbReference>
<dbReference type="GO" id="GO:0000287">
    <property type="term" value="F:magnesium ion binding"/>
    <property type="evidence" value="ECO:0007669"/>
    <property type="project" value="UniProtKB-UniRule"/>
</dbReference>
<dbReference type="InterPro" id="IPR005801">
    <property type="entry name" value="ADC_synthase"/>
</dbReference>
<evidence type="ECO:0000256" key="4">
    <source>
        <dbReference type="ARBA" id="ARBA00023235"/>
    </source>
</evidence>
<dbReference type="EC" id="5.4.4.2" evidence="5"/>
<dbReference type="GO" id="GO:0008909">
    <property type="term" value="F:isochorismate synthase activity"/>
    <property type="evidence" value="ECO:0007669"/>
    <property type="project" value="UniProtKB-UniRule"/>
</dbReference>
<gene>
    <name evidence="5" type="primary">menF</name>
    <name evidence="7" type="ORF">EV692_1423</name>
</gene>
<evidence type="ECO:0000313" key="7">
    <source>
        <dbReference type="EMBL" id="TCK69505.1"/>
    </source>
</evidence>
<proteinExistence type="inferred from homology"/>
<keyword evidence="5" id="KW-0479">Metal-binding</keyword>
<comment type="similarity">
    <text evidence="2 5">Belongs to the isochorismate synthase family.</text>
</comment>
<sequence>MENLCSGLIKQIQAHKLSALSAITYFKSEMQLTVELLAWLKAQEMYPQFYLNYRDEPITIASLGKVRLFSDEKMAQQFVQQQDLPLVGGLTFSKQAKFWLPRLLLENIDNILHVTIYFDNEQDFVTEQHACLQAAKTLEKFTALQSVKQVVHKIGQKANTEVWTNWIEQGLAEIKQGHLSKVVLANQTEFLSNQPIDAKDFLAESEQQNTGCYHFLLAEQAECAFVGSTPERLYTRQGQHMQTEALAGTATITDNPQYNQQQTDWLLNDRKNDHENRLVVQGICENLQPYVNHIAVCDVEVKQLRQVQHLRRCIQAELKNNVADGVCLQTIHPSAAVSGLPQQSAVQFLQKTENFDRSWYAGTLGIMRKLQAEFCVAIRSAFIEQQGEQSKIRIFAGAGIVAGSVPLLEWQEIERKASSLLSLLTIE</sequence>
<dbReference type="Gene3D" id="3.60.120.10">
    <property type="entry name" value="Anthranilate synthase"/>
    <property type="match status" value="1"/>
</dbReference>
<reference evidence="7 8" key="1">
    <citation type="submission" date="2019-03" db="EMBL/GenBank/DDBJ databases">
        <title>Genomic Encyclopedia of Type Strains, Phase IV (KMG-IV): sequencing the most valuable type-strain genomes for metagenomic binning, comparative biology and taxonomic classification.</title>
        <authorList>
            <person name="Goeker M."/>
        </authorList>
    </citation>
    <scope>NUCLEOTIDE SEQUENCE [LARGE SCALE GENOMIC DNA]</scope>
    <source>
        <strain evidence="7 8">DSM 10053</strain>
    </source>
</reference>
<feature type="binding site" evidence="5">
    <location>
        <position position="412"/>
    </location>
    <ligand>
        <name>Mg(2+)</name>
        <dbReference type="ChEBI" id="CHEBI:18420"/>
    </ligand>
</feature>
<dbReference type="HAMAP" id="MF_01935">
    <property type="entry name" value="MenF"/>
    <property type="match status" value="1"/>
</dbReference>
<keyword evidence="4 5" id="KW-0413">Isomerase</keyword>
<feature type="domain" description="Chorismate-utilising enzyme C-terminal" evidence="6">
    <location>
        <begin position="161"/>
        <end position="416"/>
    </location>
</feature>
<comment type="caution">
    <text evidence="7">The sequence shown here is derived from an EMBL/GenBank/DDBJ whole genome shotgun (WGS) entry which is preliminary data.</text>
</comment>
<evidence type="ECO:0000256" key="1">
    <source>
        <dbReference type="ARBA" id="ARBA00000799"/>
    </source>
</evidence>
<dbReference type="Pfam" id="PF00425">
    <property type="entry name" value="Chorismate_bind"/>
    <property type="match status" value="1"/>
</dbReference>
<dbReference type="InterPro" id="IPR034681">
    <property type="entry name" value="MenF"/>
</dbReference>
<dbReference type="SUPFAM" id="SSF56322">
    <property type="entry name" value="ADC synthase"/>
    <property type="match status" value="1"/>
</dbReference>
<name>A0A4R1KWB3_9PAST</name>
<evidence type="ECO:0000256" key="5">
    <source>
        <dbReference type="HAMAP-Rule" id="MF_01935"/>
    </source>
</evidence>
<organism evidence="7 8">
    <name type="scientific">Lonepinella koalarum</name>
    <dbReference type="NCBI Taxonomy" id="53417"/>
    <lineage>
        <taxon>Bacteria</taxon>
        <taxon>Pseudomonadati</taxon>
        <taxon>Pseudomonadota</taxon>
        <taxon>Gammaproteobacteria</taxon>
        <taxon>Pasteurellales</taxon>
        <taxon>Pasteurellaceae</taxon>
        <taxon>Lonepinella</taxon>
    </lineage>
</organism>
<evidence type="ECO:0000313" key="8">
    <source>
        <dbReference type="Proteomes" id="UP000295496"/>
    </source>
</evidence>
<feature type="active site" description="Proton acceptor" evidence="5">
    <location>
        <position position="181"/>
    </location>
</feature>
<dbReference type="AlphaFoldDB" id="A0A4R1KWB3"/>
<dbReference type="UniPathway" id="UPA00079"/>
<dbReference type="Proteomes" id="UP000295496">
    <property type="component" value="Unassembled WGS sequence"/>
</dbReference>
<comment type="pathway">
    <text evidence="5">Quinol/quinone metabolism; menaquinone biosynthesis.</text>
</comment>
<evidence type="ECO:0000256" key="3">
    <source>
        <dbReference type="ARBA" id="ARBA00022842"/>
    </source>
</evidence>